<evidence type="ECO:0000313" key="1">
    <source>
        <dbReference type="EMBL" id="ELU39718.1"/>
    </source>
</evidence>
<sequence>MLSETSLFDKNAKCNETEWGEEHPTNDRYMPYGPRRSLLTVFCHFYGLRLLLCEMYTFTLAQFVK</sequence>
<proteinExistence type="predicted"/>
<accession>L8WSK0</accession>
<gene>
    <name evidence="1" type="ORF">AG1IA_06246</name>
</gene>
<evidence type="ECO:0000313" key="2">
    <source>
        <dbReference type="Proteomes" id="UP000011668"/>
    </source>
</evidence>
<dbReference type="AlphaFoldDB" id="L8WSK0"/>
<name>L8WSK0_THACA</name>
<comment type="caution">
    <text evidence="1">The sequence shown here is derived from an EMBL/GenBank/DDBJ whole genome shotgun (WGS) entry which is preliminary data.</text>
</comment>
<reference evidence="1 2" key="1">
    <citation type="journal article" date="2013" name="Nat. Commun.">
        <title>The evolution and pathogenic mechanisms of the rice sheath blight pathogen.</title>
        <authorList>
            <person name="Zheng A."/>
            <person name="Lin R."/>
            <person name="Xu L."/>
            <person name="Qin P."/>
            <person name="Tang C."/>
            <person name="Ai P."/>
            <person name="Zhang D."/>
            <person name="Liu Y."/>
            <person name="Sun Z."/>
            <person name="Feng H."/>
            <person name="Wang Y."/>
            <person name="Chen Y."/>
            <person name="Liang X."/>
            <person name="Fu R."/>
            <person name="Li Q."/>
            <person name="Zhang J."/>
            <person name="Yu X."/>
            <person name="Xie Z."/>
            <person name="Ding L."/>
            <person name="Guan P."/>
            <person name="Tang J."/>
            <person name="Liang Y."/>
            <person name="Wang S."/>
            <person name="Deng Q."/>
            <person name="Li S."/>
            <person name="Zhu J."/>
            <person name="Wang L."/>
            <person name="Liu H."/>
            <person name="Li P."/>
        </authorList>
    </citation>
    <scope>NUCLEOTIDE SEQUENCE [LARGE SCALE GENOMIC DNA]</scope>
    <source>
        <strain evidence="2">AG-1 IA</strain>
    </source>
</reference>
<organism evidence="1 2">
    <name type="scientific">Thanatephorus cucumeris (strain AG1-IA)</name>
    <name type="common">Rice sheath blight fungus</name>
    <name type="synonym">Rhizoctonia solani</name>
    <dbReference type="NCBI Taxonomy" id="983506"/>
    <lineage>
        <taxon>Eukaryota</taxon>
        <taxon>Fungi</taxon>
        <taxon>Dikarya</taxon>
        <taxon>Basidiomycota</taxon>
        <taxon>Agaricomycotina</taxon>
        <taxon>Agaricomycetes</taxon>
        <taxon>Cantharellales</taxon>
        <taxon>Ceratobasidiaceae</taxon>
        <taxon>Rhizoctonia</taxon>
        <taxon>Rhizoctonia solani AG-1</taxon>
    </lineage>
</organism>
<dbReference type="HOGENOM" id="CLU_2851282_0_0_1"/>
<dbReference type="Proteomes" id="UP000011668">
    <property type="component" value="Unassembled WGS sequence"/>
</dbReference>
<dbReference type="EMBL" id="AFRT01001639">
    <property type="protein sequence ID" value="ELU39718.1"/>
    <property type="molecule type" value="Genomic_DNA"/>
</dbReference>
<keyword evidence="2" id="KW-1185">Reference proteome</keyword>
<protein>
    <submittedName>
        <fullName evidence="1">Uncharacterized protein</fullName>
    </submittedName>
</protein>